<comment type="subcellular location">
    <subcellularLocation>
        <location evidence="1">Secreted</location>
    </subcellularLocation>
</comment>
<evidence type="ECO:0000256" key="4">
    <source>
        <dbReference type="ARBA" id="ARBA00022801"/>
    </source>
</evidence>
<evidence type="ECO:0000256" key="3">
    <source>
        <dbReference type="ARBA" id="ARBA00022729"/>
    </source>
</evidence>
<keyword evidence="3" id="KW-0732">Signal</keyword>
<evidence type="ECO:0000256" key="6">
    <source>
        <dbReference type="SAM" id="MobiDB-lite"/>
    </source>
</evidence>
<evidence type="ECO:0000256" key="2">
    <source>
        <dbReference type="ARBA" id="ARBA00022525"/>
    </source>
</evidence>
<evidence type="ECO:0000313" key="8">
    <source>
        <dbReference type="EMBL" id="THH33439.1"/>
    </source>
</evidence>
<dbReference type="Pfam" id="PF24708">
    <property type="entry name" value="Lip_C"/>
    <property type="match status" value="1"/>
</dbReference>
<protein>
    <recommendedName>
        <fullName evidence="7">Lipase-like C-terminal domain-containing protein</fullName>
    </recommendedName>
</protein>
<evidence type="ECO:0000256" key="5">
    <source>
        <dbReference type="ARBA" id="ARBA00023098"/>
    </source>
</evidence>
<keyword evidence="4" id="KW-0378">Hydrolase</keyword>
<proteinExistence type="predicted"/>
<dbReference type="GO" id="GO:0005576">
    <property type="term" value="C:extracellular region"/>
    <property type="evidence" value="ECO:0007669"/>
    <property type="project" value="UniProtKB-SubCell"/>
</dbReference>
<dbReference type="InterPro" id="IPR029058">
    <property type="entry name" value="AB_hydrolase_fold"/>
</dbReference>
<evidence type="ECO:0000259" key="7">
    <source>
        <dbReference type="Pfam" id="PF24708"/>
    </source>
</evidence>
<dbReference type="AlphaFoldDB" id="A0A4S4N375"/>
<accession>A0A4S4N375</accession>
<keyword evidence="5" id="KW-0443">Lipid metabolism</keyword>
<dbReference type="GO" id="GO:0016787">
    <property type="term" value="F:hydrolase activity"/>
    <property type="evidence" value="ECO:0007669"/>
    <property type="project" value="UniProtKB-KW"/>
</dbReference>
<keyword evidence="9" id="KW-1185">Reference proteome</keyword>
<dbReference type="PANTHER" id="PTHR34043">
    <property type="entry name" value="ALPHA/BETA-HYDROLASES SUPERFAMILY PROTEIN"/>
    <property type="match status" value="1"/>
</dbReference>
<comment type="caution">
    <text evidence="8">The sequence shown here is derived from an EMBL/GenBank/DDBJ whole genome shotgun (WGS) entry which is preliminary data.</text>
</comment>
<feature type="compositionally biased region" description="Polar residues" evidence="6">
    <location>
        <begin position="9"/>
        <end position="23"/>
    </location>
</feature>
<organism evidence="8 9">
    <name type="scientific">Antrodiella citrinella</name>
    <dbReference type="NCBI Taxonomy" id="2447956"/>
    <lineage>
        <taxon>Eukaryota</taxon>
        <taxon>Fungi</taxon>
        <taxon>Dikarya</taxon>
        <taxon>Basidiomycota</taxon>
        <taxon>Agaricomycotina</taxon>
        <taxon>Agaricomycetes</taxon>
        <taxon>Polyporales</taxon>
        <taxon>Steccherinaceae</taxon>
        <taxon>Antrodiella</taxon>
    </lineage>
</organism>
<name>A0A4S4N375_9APHY</name>
<dbReference type="EMBL" id="SGPM01000006">
    <property type="protein sequence ID" value="THH33439.1"/>
    <property type="molecule type" value="Genomic_DNA"/>
</dbReference>
<sequence length="438" mass="49376">MSSVHHETASGSTANLKADFTSTGRRESPPLVIVEGFLGGFGTQTRWGDFQNHWHDDAAAGDPSRRRRAIFVSVGPVSSLHDRACELFYALKGGKLDYGAEHAAEHGHATQYGRTYVDGLYPDWSNESPLHFLGHSFGGPTITKLQWLLKTGFFGDEYGADMLLSVTTVSSPFRGTSIVYLFGERVDSAPQVRFFSVGSFITKVVHLVSYFSPWTATHMDFHTESRAMSLYETSPWSMLKQLLKSDWGTSRDIAPFDCTYVSSDTRESLGEGEVNGKTFYRSYAASWSDMRAGTFTPPSKDFWEEPVLYYYASPVALFDFSVLRPVPSFVELMGKDIEIGGEGSEMYRENDGVVPLFSQWHPLACKRTVCEHFKHDITATPSEEPRKRPEAGKWHVYELHETHHGTIAPTWRDSPRQRGFWKELGEYLRDIDDLTPKS</sequence>
<dbReference type="Gene3D" id="3.40.50.1820">
    <property type="entry name" value="alpha/beta hydrolase"/>
    <property type="match status" value="1"/>
</dbReference>
<dbReference type="SUPFAM" id="SSF53474">
    <property type="entry name" value="alpha/beta-Hydrolases"/>
    <property type="match status" value="1"/>
</dbReference>
<dbReference type="OrthoDB" id="206848at2759"/>
<evidence type="ECO:0000313" key="9">
    <source>
        <dbReference type="Proteomes" id="UP000308730"/>
    </source>
</evidence>
<gene>
    <name evidence="8" type="ORF">EUX98_g795</name>
</gene>
<evidence type="ECO:0000256" key="1">
    <source>
        <dbReference type="ARBA" id="ARBA00004613"/>
    </source>
</evidence>
<feature type="region of interest" description="Disordered" evidence="6">
    <location>
        <begin position="1"/>
        <end position="24"/>
    </location>
</feature>
<dbReference type="PANTHER" id="PTHR34043:SF3">
    <property type="entry name" value="ALPHA_BETA-HYDROLASES SUPERFAMILY PROTEIN"/>
    <property type="match status" value="1"/>
</dbReference>
<reference evidence="8 9" key="1">
    <citation type="submission" date="2019-02" db="EMBL/GenBank/DDBJ databases">
        <title>Genome sequencing of the rare red list fungi Antrodiella citrinella (Flaviporus citrinellus).</title>
        <authorList>
            <person name="Buettner E."/>
            <person name="Kellner H."/>
        </authorList>
    </citation>
    <scope>NUCLEOTIDE SEQUENCE [LARGE SCALE GENOMIC DNA]</scope>
    <source>
        <strain evidence="8 9">DSM 108506</strain>
    </source>
</reference>
<keyword evidence="2" id="KW-0964">Secreted</keyword>
<dbReference type="InterPro" id="IPR056304">
    <property type="entry name" value="Lip-like_C"/>
</dbReference>
<dbReference type="GO" id="GO:0006629">
    <property type="term" value="P:lipid metabolic process"/>
    <property type="evidence" value="ECO:0007669"/>
    <property type="project" value="UniProtKB-KW"/>
</dbReference>
<dbReference type="Proteomes" id="UP000308730">
    <property type="component" value="Unassembled WGS sequence"/>
</dbReference>
<feature type="domain" description="Lipase-like C-terminal" evidence="7">
    <location>
        <begin position="30"/>
        <end position="152"/>
    </location>
</feature>